<dbReference type="InterPro" id="IPR046848">
    <property type="entry name" value="E_motif"/>
</dbReference>
<dbReference type="AlphaFoldDB" id="A0AAP0I3Y4"/>
<dbReference type="EMBL" id="JBBNAF010000010">
    <property type="protein sequence ID" value="KAK9108104.1"/>
    <property type="molecule type" value="Genomic_DNA"/>
</dbReference>
<dbReference type="InterPro" id="IPR002885">
    <property type="entry name" value="PPR_rpt"/>
</dbReference>
<evidence type="ECO:0000256" key="1">
    <source>
        <dbReference type="ARBA" id="ARBA00022737"/>
    </source>
</evidence>
<organism evidence="2 3">
    <name type="scientific">Stephania yunnanensis</name>
    <dbReference type="NCBI Taxonomy" id="152371"/>
    <lineage>
        <taxon>Eukaryota</taxon>
        <taxon>Viridiplantae</taxon>
        <taxon>Streptophyta</taxon>
        <taxon>Embryophyta</taxon>
        <taxon>Tracheophyta</taxon>
        <taxon>Spermatophyta</taxon>
        <taxon>Magnoliopsida</taxon>
        <taxon>Ranunculales</taxon>
        <taxon>Menispermaceae</taxon>
        <taxon>Menispermoideae</taxon>
        <taxon>Cissampelideae</taxon>
        <taxon>Stephania</taxon>
    </lineage>
</organism>
<reference evidence="2 3" key="1">
    <citation type="submission" date="2024-01" db="EMBL/GenBank/DDBJ databases">
        <title>Genome assemblies of Stephania.</title>
        <authorList>
            <person name="Yang L."/>
        </authorList>
    </citation>
    <scope>NUCLEOTIDE SEQUENCE [LARGE SCALE GENOMIC DNA]</scope>
    <source>
        <strain evidence="2">YNDBR</strain>
        <tissue evidence="2">Leaf</tissue>
    </source>
</reference>
<dbReference type="PANTHER" id="PTHR47926:SF468">
    <property type="entry name" value="PENTATRICOPEPTIDE REPEAT-CONTAINING PROTEIN"/>
    <property type="match status" value="1"/>
</dbReference>
<dbReference type="Gene3D" id="1.25.40.10">
    <property type="entry name" value="Tetratricopeptide repeat domain"/>
    <property type="match status" value="1"/>
</dbReference>
<evidence type="ECO:0008006" key="4">
    <source>
        <dbReference type="Google" id="ProtNLM"/>
    </source>
</evidence>
<gene>
    <name evidence="2" type="ORF">Syun_024115</name>
</gene>
<evidence type="ECO:0000313" key="3">
    <source>
        <dbReference type="Proteomes" id="UP001420932"/>
    </source>
</evidence>
<dbReference type="InterPro" id="IPR046960">
    <property type="entry name" value="PPR_At4g14850-like_plant"/>
</dbReference>
<dbReference type="Pfam" id="PF01535">
    <property type="entry name" value="PPR"/>
    <property type="match status" value="1"/>
</dbReference>
<dbReference type="NCBIfam" id="TIGR00756">
    <property type="entry name" value="PPR"/>
    <property type="match status" value="1"/>
</dbReference>
<name>A0AAP0I3Y4_9MAGN</name>
<comment type="caution">
    <text evidence="2">The sequence shown here is derived from an EMBL/GenBank/DDBJ whole genome shotgun (WGS) entry which is preliminary data.</text>
</comment>
<dbReference type="Pfam" id="PF20431">
    <property type="entry name" value="E_motif"/>
    <property type="match status" value="1"/>
</dbReference>
<keyword evidence="1" id="KW-0677">Repeat</keyword>
<dbReference type="PANTHER" id="PTHR47926">
    <property type="entry name" value="PENTATRICOPEPTIDE REPEAT-CONTAINING PROTEIN"/>
    <property type="match status" value="1"/>
</dbReference>
<accession>A0AAP0I3Y4</accession>
<proteinExistence type="predicted"/>
<keyword evidence="3" id="KW-1185">Reference proteome</keyword>
<dbReference type="InterPro" id="IPR011990">
    <property type="entry name" value="TPR-like_helical_dom_sf"/>
</dbReference>
<protein>
    <recommendedName>
        <fullName evidence="4">Pentatricopeptide repeat-containing protein</fullName>
    </recommendedName>
</protein>
<sequence length="162" mass="18569">MIIDYSIDPLAEHYACMVDLLGRAGRVEEAYQLISKMPIKANAGTWGALLGACKMHRRLELGKLAAQKLFEFEPHKTSNYVLLSNMHAEAGRWQEVEKLRRLMKERKVDKQPGCSWVEVKNRVHSFISDDSTQPLTVEIFDTLQCITMHIRNTGYIPEISLH</sequence>
<dbReference type="GO" id="GO:0003723">
    <property type="term" value="F:RNA binding"/>
    <property type="evidence" value="ECO:0007669"/>
    <property type="project" value="InterPro"/>
</dbReference>
<dbReference type="GO" id="GO:0009451">
    <property type="term" value="P:RNA modification"/>
    <property type="evidence" value="ECO:0007669"/>
    <property type="project" value="InterPro"/>
</dbReference>
<evidence type="ECO:0000313" key="2">
    <source>
        <dbReference type="EMBL" id="KAK9108104.1"/>
    </source>
</evidence>
<dbReference type="Proteomes" id="UP001420932">
    <property type="component" value="Unassembled WGS sequence"/>
</dbReference>
<dbReference type="FunFam" id="1.25.40.10:FF:000366">
    <property type="entry name" value="Pentatricopeptide (PPR) repeat-containing protein"/>
    <property type="match status" value="1"/>
</dbReference>